<name>A0A1S8TCG4_9CLOT</name>
<dbReference type="RefSeq" id="WP_198944353.1">
    <property type="nucleotide sequence ID" value="NZ_LZZM01000184.1"/>
</dbReference>
<dbReference type="AlphaFoldDB" id="A0A1S8TCG4"/>
<reference evidence="1 2" key="1">
    <citation type="submission" date="2016-05" db="EMBL/GenBank/DDBJ databases">
        <title>Microbial solvent formation.</title>
        <authorList>
            <person name="Poehlein A."/>
            <person name="Montoya Solano J.D."/>
            <person name="Flitsch S."/>
            <person name="Krabben P."/>
            <person name="Duerre P."/>
            <person name="Daniel R."/>
        </authorList>
    </citation>
    <scope>NUCLEOTIDE SEQUENCE [LARGE SCALE GENOMIC DNA]</scope>
    <source>
        <strain evidence="1 2">DSM 2619</strain>
    </source>
</reference>
<gene>
    <name evidence="1" type="ORF">CLPUN_31880</name>
</gene>
<dbReference type="Proteomes" id="UP000190890">
    <property type="component" value="Unassembled WGS sequence"/>
</dbReference>
<organism evidence="1 2">
    <name type="scientific">Clostridium puniceum</name>
    <dbReference type="NCBI Taxonomy" id="29367"/>
    <lineage>
        <taxon>Bacteria</taxon>
        <taxon>Bacillati</taxon>
        <taxon>Bacillota</taxon>
        <taxon>Clostridia</taxon>
        <taxon>Eubacteriales</taxon>
        <taxon>Clostridiaceae</taxon>
        <taxon>Clostridium</taxon>
    </lineage>
</organism>
<protein>
    <submittedName>
        <fullName evidence="1">Uncharacterized protein</fullName>
    </submittedName>
</protein>
<keyword evidence="2" id="KW-1185">Reference proteome</keyword>
<evidence type="ECO:0000313" key="1">
    <source>
        <dbReference type="EMBL" id="OOM75517.1"/>
    </source>
</evidence>
<evidence type="ECO:0000313" key="2">
    <source>
        <dbReference type="Proteomes" id="UP000190890"/>
    </source>
</evidence>
<proteinExistence type="predicted"/>
<sequence length="57" mass="6615">MNNKSHFTNVLRFISSALFSNIDYVYDANRGNSAVHDNYDITDTTELRLISSRRTFL</sequence>
<comment type="caution">
    <text evidence="1">The sequence shown here is derived from an EMBL/GenBank/DDBJ whole genome shotgun (WGS) entry which is preliminary data.</text>
</comment>
<dbReference type="EMBL" id="LZZM01000184">
    <property type="protein sequence ID" value="OOM75517.1"/>
    <property type="molecule type" value="Genomic_DNA"/>
</dbReference>
<accession>A0A1S8TCG4</accession>